<dbReference type="SUPFAM" id="SSF103473">
    <property type="entry name" value="MFS general substrate transporter"/>
    <property type="match status" value="1"/>
</dbReference>
<dbReference type="PROSITE" id="PS51257">
    <property type="entry name" value="PROKAR_LIPOPROTEIN"/>
    <property type="match status" value="1"/>
</dbReference>
<dbReference type="Gene3D" id="1.20.1250.20">
    <property type="entry name" value="MFS general substrate transporter like domains"/>
    <property type="match status" value="1"/>
</dbReference>
<keyword evidence="6 8" id="KW-0472">Membrane</keyword>
<evidence type="ECO:0000256" key="2">
    <source>
        <dbReference type="ARBA" id="ARBA00022448"/>
    </source>
</evidence>
<feature type="transmembrane region" description="Helical" evidence="8">
    <location>
        <begin position="94"/>
        <end position="114"/>
    </location>
</feature>
<keyword evidence="3" id="KW-1003">Cell membrane</keyword>
<dbReference type="Gene3D" id="1.20.1720.10">
    <property type="entry name" value="Multidrug resistance protein D"/>
    <property type="match status" value="1"/>
</dbReference>
<dbReference type="PANTHER" id="PTHR42718:SF46">
    <property type="entry name" value="BLR6921 PROTEIN"/>
    <property type="match status" value="1"/>
</dbReference>
<sequence>MKYTPCPTTAPTSTACCRPAGRPRTACCAPATAASSTSRPASRSRRPRPGRSRCSRRRRRTGRSSCTSRRRTRRAAGPGGGVLLASPERSSEHWAALFPLLLGTFTGTVANTIVNVPLTLIMRDLDAPISAGTLVVVAFTLTFAVLLPVSGWLGDRCGARRVFVAAMALLGAASAGAAFAGDLATLVALRAVQGAATAAVLPAVMALISALFDGARRGRALGLWAAANGVGQAAGPTLGGGLATWFGWHAVFWPVVPLCAAAAALAVRSVPAGRGRRVPLDWRGAALLTLAAGLGLGATSAAATLGAASPVVWSGTLAGLLAAVGYVAFARGRPDAFLPPRLLLETRYLRSCLSVLAQMFCLGATLLAVPVYLTTERDATTLAAGAVLLSLPVTMSVLGPVTGVLMERLSPRAVLRGGLAVLVAGQALVGCVIAASGTVPWLLAALALTGAGVAFVQTPAATGATRSRAGRRGAGLGLFNLLRFGGSALGAAWVGVVLDQAPAYGTMFAVCAAIAALGLLSSLAGPDPA</sequence>
<feature type="transmembrane region" description="Helical" evidence="8">
    <location>
        <begin position="441"/>
        <end position="464"/>
    </location>
</feature>
<comment type="subcellular location">
    <subcellularLocation>
        <location evidence="1">Cell membrane</location>
        <topology evidence="1">Multi-pass membrane protein</topology>
    </subcellularLocation>
</comment>
<dbReference type="GO" id="GO:0022857">
    <property type="term" value="F:transmembrane transporter activity"/>
    <property type="evidence" value="ECO:0007669"/>
    <property type="project" value="InterPro"/>
</dbReference>
<dbReference type="Proteomes" id="UP000323380">
    <property type="component" value="Unassembled WGS sequence"/>
</dbReference>
<dbReference type="PRINTS" id="PR01036">
    <property type="entry name" value="TCRTETB"/>
</dbReference>
<feature type="transmembrane region" description="Helical" evidence="8">
    <location>
        <begin position="351"/>
        <end position="373"/>
    </location>
</feature>
<evidence type="ECO:0000256" key="1">
    <source>
        <dbReference type="ARBA" id="ARBA00004651"/>
    </source>
</evidence>
<evidence type="ECO:0000256" key="7">
    <source>
        <dbReference type="SAM" id="MobiDB-lite"/>
    </source>
</evidence>
<feature type="transmembrane region" description="Helical" evidence="8">
    <location>
        <begin position="413"/>
        <end position="435"/>
    </location>
</feature>
<dbReference type="InterPro" id="IPR036259">
    <property type="entry name" value="MFS_trans_sf"/>
</dbReference>
<feature type="transmembrane region" description="Helical" evidence="8">
    <location>
        <begin position="476"/>
        <end position="498"/>
    </location>
</feature>
<feature type="domain" description="Major facilitator superfamily (MFS) profile" evidence="9">
    <location>
        <begin position="96"/>
        <end position="529"/>
    </location>
</feature>
<comment type="caution">
    <text evidence="10">The sequence shown here is derived from an EMBL/GenBank/DDBJ whole genome shotgun (WGS) entry which is preliminary data.</text>
</comment>
<feature type="transmembrane region" description="Helical" evidence="8">
    <location>
        <begin position="311"/>
        <end position="330"/>
    </location>
</feature>
<keyword evidence="4 8" id="KW-0812">Transmembrane</keyword>
<dbReference type="InterPro" id="IPR011701">
    <property type="entry name" value="MFS"/>
</dbReference>
<feature type="transmembrane region" description="Helical" evidence="8">
    <location>
        <begin position="223"/>
        <end position="245"/>
    </location>
</feature>
<feature type="compositionally biased region" description="Basic residues" evidence="7">
    <location>
        <begin position="42"/>
        <end position="74"/>
    </location>
</feature>
<name>A0A5D0NRH7_9ACTN</name>
<dbReference type="GO" id="GO:0005886">
    <property type="term" value="C:plasma membrane"/>
    <property type="evidence" value="ECO:0007669"/>
    <property type="project" value="UniProtKB-SubCell"/>
</dbReference>
<gene>
    <name evidence="10" type="ORF">FXF69_16195</name>
</gene>
<dbReference type="EMBL" id="VSFG01000002">
    <property type="protein sequence ID" value="TYB46738.1"/>
    <property type="molecule type" value="Genomic_DNA"/>
</dbReference>
<evidence type="ECO:0000313" key="10">
    <source>
        <dbReference type="EMBL" id="TYB46738.1"/>
    </source>
</evidence>
<feature type="transmembrane region" description="Helical" evidence="8">
    <location>
        <begin position="251"/>
        <end position="270"/>
    </location>
</feature>
<feature type="transmembrane region" description="Helical" evidence="8">
    <location>
        <begin position="187"/>
        <end position="211"/>
    </location>
</feature>
<evidence type="ECO:0000313" key="11">
    <source>
        <dbReference type="Proteomes" id="UP000323380"/>
    </source>
</evidence>
<dbReference type="InterPro" id="IPR020846">
    <property type="entry name" value="MFS_dom"/>
</dbReference>
<evidence type="ECO:0000259" key="9">
    <source>
        <dbReference type="PROSITE" id="PS50850"/>
    </source>
</evidence>
<keyword evidence="2" id="KW-0813">Transport</keyword>
<accession>A0A5D0NRH7</accession>
<feature type="transmembrane region" description="Helical" evidence="8">
    <location>
        <begin position="379"/>
        <end position="401"/>
    </location>
</feature>
<keyword evidence="11" id="KW-1185">Reference proteome</keyword>
<evidence type="ECO:0000256" key="8">
    <source>
        <dbReference type="SAM" id="Phobius"/>
    </source>
</evidence>
<organism evidence="10 11">
    <name type="scientific">Actinomadura chibensis</name>
    <dbReference type="NCBI Taxonomy" id="392828"/>
    <lineage>
        <taxon>Bacteria</taxon>
        <taxon>Bacillati</taxon>
        <taxon>Actinomycetota</taxon>
        <taxon>Actinomycetes</taxon>
        <taxon>Streptosporangiales</taxon>
        <taxon>Thermomonosporaceae</taxon>
        <taxon>Actinomadura</taxon>
    </lineage>
</organism>
<dbReference type="Pfam" id="PF07690">
    <property type="entry name" value="MFS_1"/>
    <property type="match status" value="2"/>
</dbReference>
<proteinExistence type="predicted"/>
<reference evidence="10 11" key="1">
    <citation type="submission" date="2019-08" db="EMBL/GenBank/DDBJ databases">
        <title>Actinomadura sp. nov. CYP1-5 isolated from mountain soil.</title>
        <authorList>
            <person name="Songsumanus A."/>
            <person name="Kuncharoen N."/>
            <person name="Kudo T."/>
            <person name="Yuki M."/>
            <person name="Igarashi Y."/>
            <person name="Tanasupawat S."/>
        </authorList>
    </citation>
    <scope>NUCLEOTIDE SEQUENCE [LARGE SCALE GENOMIC DNA]</scope>
    <source>
        <strain evidence="10 11">JCM 14158</strain>
    </source>
</reference>
<evidence type="ECO:0000256" key="6">
    <source>
        <dbReference type="ARBA" id="ARBA00023136"/>
    </source>
</evidence>
<feature type="transmembrane region" description="Helical" evidence="8">
    <location>
        <begin position="162"/>
        <end position="181"/>
    </location>
</feature>
<evidence type="ECO:0000256" key="5">
    <source>
        <dbReference type="ARBA" id="ARBA00022989"/>
    </source>
</evidence>
<evidence type="ECO:0000256" key="4">
    <source>
        <dbReference type="ARBA" id="ARBA00022692"/>
    </source>
</evidence>
<feature type="transmembrane region" description="Helical" evidence="8">
    <location>
        <begin position="504"/>
        <end position="524"/>
    </location>
</feature>
<dbReference type="AlphaFoldDB" id="A0A5D0NRH7"/>
<evidence type="ECO:0000256" key="3">
    <source>
        <dbReference type="ARBA" id="ARBA00022475"/>
    </source>
</evidence>
<dbReference type="PANTHER" id="PTHR42718">
    <property type="entry name" value="MAJOR FACILITATOR SUPERFAMILY MULTIDRUG TRANSPORTER MFSC"/>
    <property type="match status" value="1"/>
</dbReference>
<keyword evidence="5 8" id="KW-1133">Transmembrane helix</keyword>
<dbReference type="STRING" id="1220554.GCA_001552135_03106"/>
<dbReference type="PROSITE" id="PS50850">
    <property type="entry name" value="MFS"/>
    <property type="match status" value="1"/>
</dbReference>
<feature type="transmembrane region" description="Helical" evidence="8">
    <location>
        <begin position="129"/>
        <end position="150"/>
    </location>
</feature>
<feature type="transmembrane region" description="Helical" evidence="8">
    <location>
        <begin position="282"/>
        <end position="305"/>
    </location>
</feature>
<feature type="compositionally biased region" description="Low complexity" evidence="7">
    <location>
        <begin position="1"/>
        <end position="41"/>
    </location>
</feature>
<protein>
    <submittedName>
        <fullName evidence="10">Multidrug efflux MFS transporter</fullName>
    </submittedName>
</protein>
<feature type="region of interest" description="Disordered" evidence="7">
    <location>
        <begin position="1"/>
        <end position="83"/>
    </location>
</feature>